<reference evidence="2" key="1">
    <citation type="journal article" date="2021" name="Front. Microbiol.">
        <title>Comprehensive Comparative Genomics and Phenotyping of Methylobacterium Species.</title>
        <authorList>
            <person name="Alessa O."/>
            <person name="Ogura Y."/>
            <person name="Fujitani Y."/>
            <person name="Takami H."/>
            <person name="Hayashi T."/>
            <person name="Sahin N."/>
            <person name="Tani A."/>
        </authorList>
    </citation>
    <scope>NUCLEOTIDE SEQUENCE</scope>
    <source>
        <strain evidence="2">KCTC 52305</strain>
    </source>
</reference>
<name>A0ABQ4QSZ2_9HYPH</name>
<dbReference type="PANTHER" id="PTHR42926:SF1">
    <property type="entry name" value="CIRCADIAN CLOCK OSCILLATOR PROTEIN KAIC 1"/>
    <property type="match status" value="1"/>
</dbReference>
<sequence length="121" mass="13057">MSSWLNLNQQGVTTLLVPARHGPAGQMSATVDLTYLSDTIVLFRFVEASGHLRRAVRVVKKRAGPHQDTIRELGIDGGGLRVGEPLTASRGVLTGVPTFEGKPGQPLARQDAADRNTDERE</sequence>
<gene>
    <name evidence="2" type="primary">kaiC_1</name>
    <name evidence="2" type="ORF">OPKNFCMD_1152</name>
</gene>
<keyword evidence="2" id="KW-0418">Kinase</keyword>
<protein>
    <submittedName>
        <fullName evidence="2">Circadian clock protein kinase KaiC</fullName>
    </submittedName>
</protein>
<comment type="caution">
    <text evidence="2">The sequence shown here is derived from an EMBL/GenBank/DDBJ whole genome shotgun (WGS) entry which is preliminary data.</text>
</comment>
<dbReference type="SUPFAM" id="SSF52540">
    <property type="entry name" value="P-loop containing nucleoside triphosphate hydrolases"/>
    <property type="match status" value="1"/>
</dbReference>
<accession>A0ABQ4QSZ2</accession>
<proteinExistence type="predicted"/>
<dbReference type="RefSeq" id="WP_407068075.1">
    <property type="nucleotide sequence ID" value="NZ_BPQH01000003.1"/>
</dbReference>
<evidence type="ECO:0000256" key="1">
    <source>
        <dbReference type="SAM" id="MobiDB-lite"/>
    </source>
</evidence>
<evidence type="ECO:0000313" key="2">
    <source>
        <dbReference type="EMBL" id="GJD48433.1"/>
    </source>
</evidence>
<dbReference type="PANTHER" id="PTHR42926">
    <property type="match status" value="1"/>
</dbReference>
<feature type="region of interest" description="Disordered" evidence="1">
    <location>
        <begin position="92"/>
        <end position="121"/>
    </location>
</feature>
<dbReference type="GO" id="GO:0016301">
    <property type="term" value="F:kinase activity"/>
    <property type="evidence" value="ECO:0007669"/>
    <property type="project" value="UniProtKB-KW"/>
</dbReference>
<dbReference type="InterPro" id="IPR051347">
    <property type="entry name" value="Circadian_clock_KaiC-rel"/>
</dbReference>
<feature type="compositionally biased region" description="Basic and acidic residues" evidence="1">
    <location>
        <begin position="111"/>
        <end position="121"/>
    </location>
</feature>
<keyword evidence="2" id="KW-0808">Transferase</keyword>
<dbReference type="EMBL" id="BPQH01000003">
    <property type="protein sequence ID" value="GJD48433.1"/>
    <property type="molecule type" value="Genomic_DNA"/>
</dbReference>
<dbReference type="Proteomes" id="UP001055167">
    <property type="component" value="Unassembled WGS sequence"/>
</dbReference>
<reference evidence="2" key="2">
    <citation type="submission" date="2021-08" db="EMBL/GenBank/DDBJ databases">
        <authorList>
            <person name="Tani A."/>
            <person name="Ola A."/>
            <person name="Ogura Y."/>
            <person name="Katsura K."/>
            <person name="Hayashi T."/>
        </authorList>
    </citation>
    <scope>NUCLEOTIDE SEQUENCE</scope>
    <source>
        <strain evidence="2">KCTC 52305</strain>
    </source>
</reference>
<keyword evidence="3" id="KW-1185">Reference proteome</keyword>
<evidence type="ECO:0000313" key="3">
    <source>
        <dbReference type="Proteomes" id="UP001055167"/>
    </source>
</evidence>
<organism evidence="2 3">
    <name type="scientific">Methylobacterium crusticola</name>
    <dbReference type="NCBI Taxonomy" id="1697972"/>
    <lineage>
        <taxon>Bacteria</taxon>
        <taxon>Pseudomonadati</taxon>
        <taxon>Pseudomonadota</taxon>
        <taxon>Alphaproteobacteria</taxon>
        <taxon>Hyphomicrobiales</taxon>
        <taxon>Methylobacteriaceae</taxon>
        <taxon>Methylobacterium</taxon>
    </lineage>
</organism>
<dbReference type="Gene3D" id="3.40.50.300">
    <property type="entry name" value="P-loop containing nucleotide triphosphate hydrolases"/>
    <property type="match status" value="1"/>
</dbReference>
<dbReference type="InterPro" id="IPR027417">
    <property type="entry name" value="P-loop_NTPase"/>
</dbReference>